<dbReference type="AlphaFoldDB" id="A0A4Y2VKW3"/>
<reference evidence="1 2" key="1">
    <citation type="journal article" date="2019" name="Sci. Rep.">
        <title>Orb-weaving spider Araneus ventricosus genome elucidates the spidroin gene catalogue.</title>
        <authorList>
            <person name="Kono N."/>
            <person name="Nakamura H."/>
            <person name="Ohtoshi R."/>
            <person name="Moran D.A.P."/>
            <person name="Shinohara A."/>
            <person name="Yoshida Y."/>
            <person name="Fujiwara M."/>
            <person name="Mori M."/>
            <person name="Tomita M."/>
            <person name="Arakawa K."/>
        </authorList>
    </citation>
    <scope>NUCLEOTIDE SEQUENCE [LARGE SCALE GENOMIC DNA]</scope>
</reference>
<dbReference type="PANTHER" id="PTHR10773">
    <property type="entry name" value="DNA-DIRECTED RNA POLYMERASES I, II, AND III SUBUNIT RPABC2"/>
    <property type="match status" value="1"/>
</dbReference>
<proteinExistence type="predicted"/>
<protein>
    <submittedName>
        <fullName evidence="1">Uncharacterized protein</fullName>
    </submittedName>
</protein>
<dbReference type="PANTHER" id="PTHR10773:SF19">
    <property type="match status" value="1"/>
</dbReference>
<sequence length="231" mass="27871">MTLRTYCISDTERSDIHDSYYSLDSATGSRHFLISTTCRLLMAKPKRLRTERRVEAEDDDWMEDEDEADNEKKKRKIKSSRRKFSFKYFFCEGRENTVESHYCRAHTKKEYLGSHLSIGKMYELFLQQCCTERITAVRKSMYYRIFVTEFNLGFHSPKSDRCDLYQKFKVAKQTQTLTDDMKYEYDVHQTSKMNMPEVRNEEKKNKDLPVLLFDFQMQYRLHMLILVLYFT</sequence>
<dbReference type="Proteomes" id="UP000499080">
    <property type="component" value="Unassembled WGS sequence"/>
</dbReference>
<organism evidence="1 2">
    <name type="scientific">Araneus ventricosus</name>
    <name type="common">Orbweaver spider</name>
    <name type="synonym">Epeira ventricosa</name>
    <dbReference type="NCBI Taxonomy" id="182803"/>
    <lineage>
        <taxon>Eukaryota</taxon>
        <taxon>Metazoa</taxon>
        <taxon>Ecdysozoa</taxon>
        <taxon>Arthropoda</taxon>
        <taxon>Chelicerata</taxon>
        <taxon>Arachnida</taxon>
        <taxon>Araneae</taxon>
        <taxon>Araneomorphae</taxon>
        <taxon>Entelegynae</taxon>
        <taxon>Araneoidea</taxon>
        <taxon>Araneidae</taxon>
        <taxon>Araneus</taxon>
    </lineage>
</organism>
<name>A0A4Y2VKW3_ARAVE</name>
<dbReference type="OrthoDB" id="6136790at2759"/>
<comment type="caution">
    <text evidence="1">The sequence shown here is derived from an EMBL/GenBank/DDBJ whole genome shotgun (WGS) entry which is preliminary data.</text>
</comment>
<evidence type="ECO:0000313" key="2">
    <source>
        <dbReference type="Proteomes" id="UP000499080"/>
    </source>
</evidence>
<evidence type="ECO:0000313" key="1">
    <source>
        <dbReference type="EMBL" id="GBO24300.1"/>
    </source>
</evidence>
<accession>A0A4Y2VKW3</accession>
<gene>
    <name evidence="1" type="ORF">AVEN_57088_1</name>
</gene>
<dbReference type="EMBL" id="BGPR01047290">
    <property type="protein sequence ID" value="GBO24300.1"/>
    <property type="molecule type" value="Genomic_DNA"/>
</dbReference>
<keyword evidence="2" id="KW-1185">Reference proteome</keyword>